<evidence type="ECO:0000313" key="2">
    <source>
        <dbReference type="EMBL" id="THF51659.1"/>
    </source>
</evidence>
<evidence type="ECO:0000256" key="1">
    <source>
        <dbReference type="SAM" id="SignalP"/>
    </source>
</evidence>
<feature type="chain" id="PRO_5020424514" description="Minor curlin subunit" evidence="1">
    <location>
        <begin position="21"/>
        <end position="160"/>
    </location>
</feature>
<dbReference type="Proteomes" id="UP000307507">
    <property type="component" value="Unassembled WGS sequence"/>
</dbReference>
<accession>A0A4S4A176</accession>
<keyword evidence="1" id="KW-0732">Signal</keyword>
<sequence length="160" mass="18182">MKRTVTFGLLMVLFSWNLQAQDEQDFKQFGLQKQQEAMQKAQKEKTFSGNNNVTIQQVGYQNYTNIAVKAQQSNIDVKQLGNQNSLELYKNAREINQSLIQRGNNNNINDFSANPYSASNNQILQYGNNLNYTSYGSNSISDDMKIIQRGNSGSLLILNR</sequence>
<gene>
    <name evidence="2" type="ORF">E6C50_07810</name>
</gene>
<evidence type="ECO:0000313" key="3">
    <source>
        <dbReference type="Proteomes" id="UP000307507"/>
    </source>
</evidence>
<reference evidence="2 3" key="1">
    <citation type="submission" date="2019-04" db="EMBL/GenBank/DDBJ databases">
        <title>Flavobacterium sp. nov. isolated from construction timber.</title>
        <authorList>
            <person name="Lin S.-Y."/>
            <person name="Chang C.-T."/>
            <person name="Young C.-C."/>
        </authorList>
    </citation>
    <scope>NUCLEOTIDE SEQUENCE [LARGE SCALE GENOMIC DNA]</scope>
    <source>
        <strain evidence="2 3">CC-CTC003</strain>
    </source>
</reference>
<dbReference type="EMBL" id="SSNZ01000002">
    <property type="protein sequence ID" value="THF51659.1"/>
    <property type="molecule type" value="Genomic_DNA"/>
</dbReference>
<keyword evidence="3" id="KW-1185">Reference proteome</keyword>
<feature type="signal peptide" evidence="1">
    <location>
        <begin position="1"/>
        <end position="20"/>
    </location>
</feature>
<comment type="caution">
    <text evidence="2">The sequence shown here is derived from an EMBL/GenBank/DDBJ whole genome shotgun (WGS) entry which is preliminary data.</text>
</comment>
<evidence type="ECO:0008006" key="4">
    <source>
        <dbReference type="Google" id="ProtNLM"/>
    </source>
</evidence>
<organism evidence="2 3">
    <name type="scientific">Flavobacterium supellecticarium</name>
    <dbReference type="NCBI Taxonomy" id="2565924"/>
    <lineage>
        <taxon>Bacteria</taxon>
        <taxon>Pseudomonadati</taxon>
        <taxon>Bacteroidota</taxon>
        <taxon>Flavobacteriia</taxon>
        <taxon>Flavobacteriales</taxon>
        <taxon>Flavobacteriaceae</taxon>
        <taxon>Flavobacterium</taxon>
    </lineage>
</organism>
<protein>
    <recommendedName>
        <fullName evidence="4">Minor curlin subunit</fullName>
    </recommendedName>
</protein>
<proteinExistence type="predicted"/>
<dbReference type="OrthoDB" id="1374697at2"/>
<dbReference type="RefSeq" id="WP_136402643.1">
    <property type="nucleotide sequence ID" value="NZ_SSNZ01000002.1"/>
</dbReference>
<name>A0A4S4A176_9FLAO</name>
<dbReference type="AlphaFoldDB" id="A0A4S4A176"/>